<evidence type="ECO:0000256" key="4">
    <source>
        <dbReference type="ARBA" id="ARBA00048391"/>
    </source>
</evidence>
<evidence type="ECO:0000313" key="9">
    <source>
        <dbReference type="Proteomes" id="UP000280296"/>
    </source>
</evidence>
<dbReference type="CDD" id="cd02440">
    <property type="entry name" value="AdoMet_MTases"/>
    <property type="match status" value="1"/>
</dbReference>
<feature type="domain" description="Release factor glutamine methyltransferase N-terminal" evidence="7">
    <location>
        <begin position="4"/>
        <end position="73"/>
    </location>
</feature>
<dbReference type="PROSITE" id="PS00092">
    <property type="entry name" value="N6_MTASE"/>
    <property type="match status" value="1"/>
</dbReference>
<dbReference type="Gene3D" id="3.40.50.150">
    <property type="entry name" value="Vaccinia Virus protein VP39"/>
    <property type="match status" value="1"/>
</dbReference>
<dbReference type="EMBL" id="RYZH01000043">
    <property type="protein sequence ID" value="RUL85017.1"/>
    <property type="molecule type" value="Genomic_DNA"/>
</dbReference>
<evidence type="ECO:0000256" key="1">
    <source>
        <dbReference type="ARBA" id="ARBA00022603"/>
    </source>
</evidence>
<evidence type="ECO:0000313" key="8">
    <source>
        <dbReference type="EMBL" id="RUL85017.1"/>
    </source>
</evidence>
<evidence type="ECO:0000256" key="3">
    <source>
        <dbReference type="ARBA" id="ARBA00022691"/>
    </source>
</evidence>
<keyword evidence="3 5" id="KW-0949">S-adenosyl-L-methionine</keyword>
<keyword evidence="9" id="KW-1185">Reference proteome</keyword>
<reference evidence="8 9" key="1">
    <citation type="submission" date="2018-12" db="EMBL/GenBank/DDBJ databases">
        <authorList>
            <person name="Toschakov S.V."/>
        </authorList>
    </citation>
    <scope>NUCLEOTIDE SEQUENCE [LARGE SCALE GENOMIC DNA]</scope>
    <source>
        <strain evidence="8 9">GM2012</strain>
    </source>
</reference>
<organism evidence="8 9">
    <name type="scientific">Tautonia sociabilis</name>
    <dbReference type="NCBI Taxonomy" id="2080755"/>
    <lineage>
        <taxon>Bacteria</taxon>
        <taxon>Pseudomonadati</taxon>
        <taxon>Planctomycetota</taxon>
        <taxon>Planctomycetia</taxon>
        <taxon>Isosphaerales</taxon>
        <taxon>Isosphaeraceae</taxon>
        <taxon>Tautonia</taxon>
    </lineage>
</organism>
<evidence type="ECO:0000259" key="7">
    <source>
        <dbReference type="Pfam" id="PF17827"/>
    </source>
</evidence>
<dbReference type="InterPro" id="IPR029063">
    <property type="entry name" value="SAM-dependent_MTases_sf"/>
</dbReference>
<evidence type="ECO:0000259" key="6">
    <source>
        <dbReference type="Pfam" id="PF05175"/>
    </source>
</evidence>
<keyword evidence="1 5" id="KW-0489">Methyltransferase</keyword>
<reference evidence="8 9" key="2">
    <citation type="submission" date="2019-01" db="EMBL/GenBank/DDBJ databases">
        <title>Tautonia sociabilis, a novel thermotolerant planctomycete of Isosphaeraceae family, isolated from a 4000 m deep subterranean habitat.</title>
        <authorList>
            <person name="Kovaleva O.L."/>
            <person name="Elcheninov A.G."/>
            <person name="Van Heerden E."/>
            <person name="Toshchakov S.V."/>
            <person name="Novikov A."/>
            <person name="Bonch-Osmolovskaya E.A."/>
            <person name="Kublanov I.V."/>
        </authorList>
    </citation>
    <scope>NUCLEOTIDE SEQUENCE [LARGE SCALE GENOMIC DNA]</scope>
    <source>
        <strain evidence="8 9">GM2012</strain>
    </source>
</reference>
<comment type="function">
    <text evidence="5">Methylates the class 1 translation termination release factors RF1/PrfA and RF2/PrfB on the glutamine residue of the universally conserved GGQ motif.</text>
</comment>
<proteinExistence type="inferred from homology"/>
<dbReference type="AlphaFoldDB" id="A0A432MFP7"/>
<feature type="binding site" evidence="5">
    <location>
        <begin position="118"/>
        <end position="122"/>
    </location>
    <ligand>
        <name>S-adenosyl-L-methionine</name>
        <dbReference type="ChEBI" id="CHEBI:59789"/>
    </ligand>
</feature>
<dbReference type="EC" id="2.1.1.297" evidence="5"/>
<dbReference type="InterPro" id="IPR019874">
    <property type="entry name" value="RF_methyltr_PrmC"/>
</dbReference>
<dbReference type="Gene3D" id="1.10.8.10">
    <property type="entry name" value="DNA helicase RuvA subunit, C-terminal domain"/>
    <property type="match status" value="1"/>
</dbReference>
<dbReference type="NCBIfam" id="TIGR00536">
    <property type="entry name" value="hemK_fam"/>
    <property type="match status" value="1"/>
</dbReference>
<dbReference type="PRINTS" id="PR00507">
    <property type="entry name" value="N12N6MTFRASE"/>
</dbReference>
<dbReference type="PANTHER" id="PTHR18895">
    <property type="entry name" value="HEMK METHYLTRANSFERASE"/>
    <property type="match status" value="1"/>
</dbReference>
<comment type="catalytic activity">
    <reaction evidence="4 5">
        <text>L-glutaminyl-[peptide chain release factor] + S-adenosyl-L-methionine = N(5)-methyl-L-glutaminyl-[peptide chain release factor] + S-adenosyl-L-homocysteine + H(+)</text>
        <dbReference type="Rhea" id="RHEA:42896"/>
        <dbReference type="Rhea" id="RHEA-COMP:10271"/>
        <dbReference type="Rhea" id="RHEA-COMP:10272"/>
        <dbReference type="ChEBI" id="CHEBI:15378"/>
        <dbReference type="ChEBI" id="CHEBI:30011"/>
        <dbReference type="ChEBI" id="CHEBI:57856"/>
        <dbReference type="ChEBI" id="CHEBI:59789"/>
        <dbReference type="ChEBI" id="CHEBI:61891"/>
        <dbReference type="EC" id="2.1.1.297"/>
    </reaction>
</comment>
<dbReference type="Proteomes" id="UP000280296">
    <property type="component" value="Unassembled WGS sequence"/>
</dbReference>
<name>A0A432MFP7_9BACT</name>
<comment type="similarity">
    <text evidence="5">Belongs to the protein N5-glutamine methyltransferase family. PrmC subfamily.</text>
</comment>
<comment type="caution">
    <text evidence="8">The sequence shown here is derived from an EMBL/GenBank/DDBJ whole genome shotgun (WGS) entry which is preliminary data.</text>
</comment>
<dbReference type="GO" id="GO:0102559">
    <property type="term" value="F:peptide chain release factor N(5)-glutamine methyltransferase activity"/>
    <property type="evidence" value="ECO:0007669"/>
    <property type="project" value="UniProtKB-EC"/>
</dbReference>
<feature type="binding site" evidence="5">
    <location>
        <begin position="186"/>
        <end position="189"/>
    </location>
    <ligand>
        <name>substrate</name>
    </ligand>
</feature>
<dbReference type="GO" id="GO:0032259">
    <property type="term" value="P:methylation"/>
    <property type="evidence" value="ECO:0007669"/>
    <property type="project" value="UniProtKB-KW"/>
</dbReference>
<keyword evidence="2 5" id="KW-0808">Transferase</keyword>
<feature type="binding site" evidence="5">
    <location>
        <position position="186"/>
    </location>
    <ligand>
        <name>S-adenosyl-L-methionine</name>
        <dbReference type="ChEBI" id="CHEBI:59789"/>
    </ligand>
</feature>
<gene>
    <name evidence="5 8" type="primary">prmC</name>
    <name evidence="8" type="ORF">TsocGM_19315</name>
</gene>
<evidence type="ECO:0000256" key="5">
    <source>
        <dbReference type="HAMAP-Rule" id="MF_02126"/>
    </source>
</evidence>
<dbReference type="PANTHER" id="PTHR18895:SF74">
    <property type="entry name" value="MTRF1L RELEASE FACTOR GLUTAMINE METHYLTRANSFERASE"/>
    <property type="match status" value="1"/>
</dbReference>
<dbReference type="Pfam" id="PF05175">
    <property type="entry name" value="MTS"/>
    <property type="match status" value="1"/>
</dbReference>
<dbReference type="Pfam" id="PF17827">
    <property type="entry name" value="PrmC_N"/>
    <property type="match status" value="1"/>
</dbReference>
<accession>A0A432MFP7</accession>
<dbReference type="InterPro" id="IPR040758">
    <property type="entry name" value="PrmC_N"/>
</dbReference>
<dbReference type="InterPro" id="IPR050320">
    <property type="entry name" value="N5-glutamine_MTase"/>
</dbReference>
<dbReference type="GO" id="GO:0003676">
    <property type="term" value="F:nucleic acid binding"/>
    <property type="evidence" value="ECO:0007669"/>
    <property type="project" value="InterPro"/>
</dbReference>
<protein>
    <recommendedName>
        <fullName evidence="5">Release factor glutamine methyltransferase</fullName>
        <shortName evidence="5">RF MTase</shortName>
        <ecNumber evidence="5">2.1.1.297</ecNumber>
    </recommendedName>
    <alternativeName>
        <fullName evidence="5">N5-glutamine methyltransferase PrmC</fullName>
    </alternativeName>
    <alternativeName>
        <fullName evidence="5">Protein-(glutamine-N5) MTase PrmC</fullName>
    </alternativeName>
    <alternativeName>
        <fullName evidence="5">Protein-glutamine N-methyltransferase PrmC</fullName>
    </alternativeName>
</protein>
<dbReference type="SUPFAM" id="SSF53335">
    <property type="entry name" value="S-adenosyl-L-methionine-dependent methyltransferases"/>
    <property type="match status" value="1"/>
</dbReference>
<evidence type="ECO:0000256" key="2">
    <source>
        <dbReference type="ARBA" id="ARBA00022679"/>
    </source>
</evidence>
<dbReference type="NCBIfam" id="TIGR03534">
    <property type="entry name" value="RF_mod_PrmC"/>
    <property type="match status" value="1"/>
</dbReference>
<comment type="caution">
    <text evidence="5">Lacks conserved residue(s) required for the propagation of feature annotation.</text>
</comment>
<dbReference type="InterPro" id="IPR007848">
    <property type="entry name" value="Small_mtfrase_dom"/>
</dbReference>
<feature type="binding site" evidence="5">
    <location>
        <position position="141"/>
    </location>
    <ligand>
        <name>S-adenosyl-L-methionine</name>
        <dbReference type="ChEBI" id="CHEBI:59789"/>
    </ligand>
</feature>
<dbReference type="HAMAP" id="MF_02126">
    <property type="entry name" value="RF_methyltr_PrmC"/>
    <property type="match status" value="1"/>
</dbReference>
<dbReference type="InterPro" id="IPR002052">
    <property type="entry name" value="DNA_methylase_N6_adenine_CS"/>
</dbReference>
<dbReference type="OrthoDB" id="9800643at2"/>
<feature type="domain" description="Methyltransferase small" evidence="6">
    <location>
        <begin position="105"/>
        <end position="191"/>
    </location>
</feature>
<dbReference type="InterPro" id="IPR004556">
    <property type="entry name" value="HemK-like"/>
</dbReference>
<sequence>MLRLLTWTQNYLREKGSESPRLDAEVLLAHVLQTDRVKLYTQYAEEVGAADRSQYKDLIRKRAEGAPVAYLVGRKEFFSLPLNVSPAVLIPRPDTEFAVVECLDVLKGKADPIIVDVGTGSGAIALAIAHQRIDARVLATDLSPEALAVARSNADCHDLSDRVTYFEGDLLAPVADLGPFDVIISNPPYIATDVIPSLEAGVRDFEPHLALDGGPDGLRVASRLIEQAVPLLKPGGDLILEIGSDQEPPIRERLSCLDELELAPTIRDGAGHPRVIRARRRTD</sequence>